<reference evidence="2 3" key="1">
    <citation type="journal article" date="2019" name="Int. J. Syst. Evol. Microbiol.">
        <title>The Global Catalogue of Microorganisms (GCM) 10K type strain sequencing project: providing services to taxonomists for standard genome sequencing and annotation.</title>
        <authorList>
            <consortium name="The Broad Institute Genomics Platform"/>
            <consortium name="The Broad Institute Genome Sequencing Center for Infectious Disease"/>
            <person name="Wu L."/>
            <person name="Ma J."/>
        </authorList>
    </citation>
    <scope>NUCLEOTIDE SEQUENCE [LARGE SCALE GENOMIC DNA]</scope>
    <source>
        <strain evidence="2 3">YIM 94188</strain>
    </source>
</reference>
<evidence type="ECO:0000313" key="3">
    <source>
        <dbReference type="Proteomes" id="UP001596408"/>
    </source>
</evidence>
<dbReference type="RefSeq" id="WP_379691825.1">
    <property type="nucleotide sequence ID" value="NZ_JBHSXH010000001.1"/>
</dbReference>
<feature type="compositionally biased region" description="Acidic residues" evidence="1">
    <location>
        <begin position="7"/>
        <end position="19"/>
    </location>
</feature>
<comment type="caution">
    <text evidence="2">The sequence shown here is derived from an EMBL/GenBank/DDBJ whole genome shotgun (WGS) entry which is preliminary data.</text>
</comment>
<evidence type="ECO:0000313" key="2">
    <source>
        <dbReference type="EMBL" id="MFC6823399.1"/>
    </source>
</evidence>
<sequence length="42" mass="4377">MPVGPDGPDDELEADDLVGDDPKESPNESTENTDDSTETTAA</sequence>
<dbReference type="AlphaFoldDB" id="A0ABD5TX73"/>
<feature type="compositionally biased region" description="Acidic residues" evidence="1">
    <location>
        <begin position="31"/>
        <end position="42"/>
    </location>
</feature>
<protein>
    <submittedName>
        <fullName evidence="2">Uncharacterized protein</fullName>
    </submittedName>
</protein>
<accession>A0ABD5TX73</accession>
<feature type="region of interest" description="Disordered" evidence="1">
    <location>
        <begin position="1"/>
        <end position="42"/>
    </location>
</feature>
<gene>
    <name evidence="2" type="ORF">ACFQEV_00040</name>
</gene>
<name>A0ABD5TX73_9EURY</name>
<organism evidence="2 3">
    <name type="scientific">Halopelagius fulvigenes</name>
    <dbReference type="NCBI Taxonomy" id="1198324"/>
    <lineage>
        <taxon>Archaea</taxon>
        <taxon>Methanobacteriati</taxon>
        <taxon>Methanobacteriota</taxon>
        <taxon>Stenosarchaea group</taxon>
        <taxon>Halobacteria</taxon>
        <taxon>Halobacteriales</taxon>
        <taxon>Haloferacaceae</taxon>
    </lineage>
</organism>
<evidence type="ECO:0000256" key="1">
    <source>
        <dbReference type="SAM" id="MobiDB-lite"/>
    </source>
</evidence>
<dbReference type="EMBL" id="JBHSXH010000001">
    <property type="protein sequence ID" value="MFC6823399.1"/>
    <property type="molecule type" value="Genomic_DNA"/>
</dbReference>
<proteinExistence type="predicted"/>
<keyword evidence="3" id="KW-1185">Reference proteome</keyword>
<dbReference type="Proteomes" id="UP001596408">
    <property type="component" value="Unassembled WGS sequence"/>
</dbReference>